<protein>
    <submittedName>
        <fullName evidence="2">Uncharacterized protein</fullName>
    </submittedName>
</protein>
<reference evidence="2 3" key="1">
    <citation type="submission" date="2018-02" db="EMBL/GenBank/DDBJ databases">
        <title>The genomes of Aspergillus section Nigri reveals drivers in fungal speciation.</title>
        <authorList>
            <consortium name="DOE Joint Genome Institute"/>
            <person name="Vesth T.C."/>
            <person name="Nybo J."/>
            <person name="Theobald S."/>
            <person name="Brandl J."/>
            <person name="Frisvad J.C."/>
            <person name="Nielsen K.F."/>
            <person name="Lyhne E.K."/>
            <person name="Kogle M.E."/>
            <person name="Kuo A."/>
            <person name="Riley R."/>
            <person name="Clum A."/>
            <person name="Nolan M."/>
            <person name="Lipzen A."/>
            <person name="Salamov A."/>
            <person name="Henrissat B."/>
            <person name="Wiebenga A."/>
            <person name="De vries R.P."/>
            <person name="Grigoriev I.V."/>
            <person name="Mortensen U.H."/>
            <person name="Andersen M.R."/>
            <person name="Baker S.E."/>
        </authorList>
    </citation>
    <scope>NUCLEOTIDE SEQUENCE [LARGE SCALE GENOMIC DNA]</scope>
    <source>
        <strain evidence="2 3">CBS 114.80</strain>
    </source>
</reference>
<dbReference type="AlphaFoldDB" id="A0A2V5IA82"/>
<evidence type="ECO:0000256" key="1">
    <source>
        <dbReference type="SAM" id="MobiDB-lite"/>
    </source>
</evidence>
<name>A0A2V5IA82_9EURO</name>
<dbReference type="EMBL" id="KZ825483">
    <property type="protein sequence ID" value="PYI33569.1"/>
    <property type="molecule type" value="Genomic_DNA"/>
</dbReference>
<organism evidence="2 3">
    <name type="scientific">Aspergillus indologenus CBS 114.80</name>
    <dbReference type="NCBI Taxonomy" id="1450541"/>
    <lineage>
        <taxon>Eukaryota</taxon>
        <taxon>Fungi</taxon>
        <taxon>Dikarya</taxon>
        <taxon>Ascomycota</taxon>
        <taxon>Pezizomycotina</taxon>
        <taxon>Eurotiomycetes</taxon>
        <taxon>Eurotiomycetidae</taxon>
        <taxon>Eurotiales</taxon>
        <taxon>Aspergillaceae</taxon>
        <taxon>Aspergillus</taxon>
        <taxon>Aspergillus subgen. Circumdati</taxon>
    </lineage>
</organism>
<accession>A0A2V5IA82</accession>
<evidence type="ECO:0000313" key="2">
    <source>
        <dbReference type="EMBL" id="PYI33569.1"/>
    </source>
</evidence>
<feature type="region of interest" description="Disordered" evidence="1">
    <location>
        <begin position="133"/>
        <end position="155"/>
    </location>
</feature>
<dbReference type="Proteomes" id="UP000248817">
    <property type="component" value="Unassembled WGS sequence"/>
</dbReference>
<sequence>MPNHTQKEYEMALPGGDPDAWDALDEQLAEILNWPLSGTFHSARNQERLWKRLQDNLVRFPSFVQQSIASHAGEKGDNAGWQAIWNYTLHLHHMKTRKSKSAKQEHRDIIITTGDASVDNLIAVAATPVCSEGGAQKSAHKRTLGPSSTPSIKRRKRIYSPENKLGTDHDAIVGGDDGCIIIGNATAKGL</sequence>
<gene>
    <name evidence="2" type="ORF">BP00DRAFT_444583</name>
</gene>
<keyword evidence="3" id="KW-1185">Reference proteome</keyword>
<evidence type="ECO:0000313" key="3">
    <source>
        <dbReference type="Proteomes" id="UP000248817"/>
    </source>
</evidence>
<proteinExistence type="predicted"/>